<feature type="transmembrane region" description="Helical" evidence="1">
    <location>
        <begin position="182"/>
        <end position="209"/>
    </location>
</feature>
<evidence type="ECO:0000256" key="1">
    <source>
        <dbReference type="SAM" id="Phobius"/>
    </source>
</evidence>
<feature type="transmembrane region" description="Helical" evidence="1">
    <location>
        <begin position="36"/>
        <end position="59"/>
    </location>
</feature>
<comment type="caution">
    <text evidence="2">The sequence shown here is derived from an EMBL/GenBank/DDBJ whole genome shotgun (WGS) entry which is preliminary data.</text>
</comment>
<name>A0A8J2JNI9_9HEXA</name>
<dbReference type="Proteomes" id="UP000708208">
    <property type="component" value="Unassembled WGS sequence"/>
</dbReference>
<sequence>MLEIFLRIFQLLSALHGIFPAQNPWAKPLNLKIKYYHPFFLLSLILAFFHLIVQGHILMSSAPDKLNPKISLYQKMMYYFEFGTTTLEVTFFRITAIFNCNEVIKSFQIMVRIQDQLGSSIPRIPIKHHKIKYLLVLGMLLPYYIYYIVANTREALWGRSSARFTHQLRRFLFANNQLLCDIFVLFSNLTTPGTFALVVTQILLGGIWLSELQKWTFKLFLLRVQHFSEVEFAMSSRFKKYDELLVKAEYYEKRKAVFDTSQKQSLEDSWELIRELKAAYDSYAKVT</sequence>
<dbReference type="AlphaFoldDB" id="A0A8J2JNI9"/>
<keyword evidence="1" id="KW-1133">Transmembrane helix</keyword>
<keyword evidence="3" id="KW-1185">Reference proteome</keyword>
<dbReference type="EMBL" id="CAJVCH010087333">
    <property type="protein sequence ID" value="CAG7722218.1"/>
    <property type="molecule type" value="Genomic_DNA"/>
</dbReference>
<feature type="non-terminal residue" evidence="2">
    <location>
        <position position="287"/>
    </location>
</feature>
<keyword evidence="1" id="KW-0812">Transmembrane</keyword>
<organism evidence="2 3">
    <name type="scientific">Allacma fusca</name>
    <dbReference type="NCBI Taxonomy" id="39272"/>
    <lineage>
        <taxon>Eukaryota</taxon>
        <taxon>Metazoa</taxon>
        <taxon>Ecdysozoa</taxon>
        <taxon>Arthropoda</taxon>
        <taxon>Hexapoda</taxon>
        <taxon>Collembola</taxon>
        <taxon>Symphypleona</taxon>
        <taxon>Sminthuridae</taxon>
        <taxon>Allacma</taxon>
    </lineage>
</organism>
<gene>
    <name evidence="2" type="ORF">AFUS01_LOCUS11377</name>
</gene>
<accession>A0A8J2JNI9</accession>
<evidence type="ECO:0000313" key="3">
    <source>
        <dbReference type="Proteomes" id="UP000708208"/>
    </source>
</evidence>
<feature type="transmembrane region" description="Helical" evidence="1">
    <location>
        <begin position="131"/>
        <end position="149"/>
    </location>
</feature>
<keyword evidence="1" id="KW-0472">Membrane</keyword>
<protein>
    <submittedName>
        <fullName evidence="2">Uncharacterized protein</fullName>
    </submittedName>
</protein>
<evidence type="ECO:0000313" key="2">
    <source>
        <dbReference type="EMBL" id="CAG7722218.1"/>
    </source>
</evidence>
<proteinExistence type="predicted"/>
<reference evidence="2" key="1">
    <citation type="submission" date="2021-06" db="EMBL/GenBank/DDBJ databases">
        <authorList>
            <person name="Hodson N. C."/>
            <person name="Mongue J. A."/>
            <person name="Jaron S. K."/>
        </authorList>
    </citation>
    <scope>NUCLEOTIDE SEQUENCE</scope>
</reference>